<feature type="non-terminal residue" evidence="1">
    <location>
        <position position="1"/>
    </location>
</feature>
<dbReference type="EMBL" id="CAMXCT010003599">
    <property type="protein sequence ID" value="CAI4005305.1"/>
    <property type="molecule type" value="Genomic_DNA"/>
</dbReference>
<organism evidence="1">
    <name type="scientific">Cladocopium goreaui</name>
    <dbReference type="NCBI Taxonomy" id="2562237"/>
    <lineage>
        <taxon>Eukaryota</taxon>
        <taxon>Sar</taxon>
        <taxon>Alveolata</taxon>
        <taxon>Dinophyceae</taxon>
        <taxon>Suessiales</taxon>
        <taxon>Symbiodiniaceae</taxon>
        <taxon>Cladocopium</taxon>
    </lineage>
</organism>
<keyword evidence="3" id="KW-1185">Reference proteome</keyword>
<accession>A0A9P1G8W5</accession>
<dbReference type="Proteomes" id="UP001152797">
    <property type="component" value="Unassembled WGS sequence"/>
</dbReference>
<evidence type="ECO:0000313" key="3">
    <source>
        <dbReference type="Proteomes" id="UP001152797"/>
    </source>
</evidence>
<gene>
    <name evidence="1" type="ORF">C1SCF055_LOCUS31039</name>
</gene>
<evidence type="ECO:0000313" key="1">
    <source>
        <dbReference type="EMBL" id="CAI4005305.1"/>
    </source>
</evidence>
<dbReference type="EMBL" id="CAMXCT020003599">
    <property type="protein sequence ID" value="CAL1158680.1"/>
    <property type="molecule type" value="Genomic_DNA"/>
</dbReference>
<name>A0A9P1G8W5_9DINO</name>
<proteinExistence type="predicted"/>
<protein>
    <recommendedName>
        <fullName evidence="4">Peroxin/Ferlin domain-containing protein</fullName>
    </recommendedName>
</protein>
<sequence>AIEISQQYQAVLEAVREELIATFQKAQVERSWGKLSLQLIEAKRRQRRLQDPRDGTSQADEGCGHRRLSVFEVERRMPGTSEWKTPFLPTDDDLSWRWVELQGRRHPYLPLGMTRSQAAASQLPPCRLGTLFHAASDWEVHHSAGRDREGWSYGIAWQSSAWEVAPGPLDTLRRRLWIRTFT</sequence>
<reference evidence="1" key="1">
    <citation type="submission" date="2022-10" db="EMBL/GenBank/DDBJ databases">
        <authorList>
            <person name="Chen Y."/>
            <person name="Dougan E. K."/>
            <person name="Chan C."/>
            <person name="Rhodes N."/>
            <person name="Thang M."/>
        </authorList>
    </citation>
    <scope>NUCLEOTIDE SEQUENCE</scope>
</reference>
<reference evidence="2 3" key="2">
    <citation type="submission" date="2024-05" db="EMBL/GenBank/DDBJ databases">
        <authorList>
            <person name="Chen Y."/>
            <person name="Shah S."/>
            <person name="Dougan E. K."/>
            <person name="Thang M."/>
            <person name="Chan C."/>
        </authorList>
    </citation>
    <scope>NUCLEOTIDE SEQUENCE [LARGE SCALE GENOMIC DNA]</scope>
</reference>
<dbReference type="EMBL" id="CAMXCT030003599">
    <property type="protein sequence ID" value="CAL4792617.1"/>
    <property type="molecule type" value="Genomic_DNA"/>
</dbReference>
<dbReference type="AlphaFoldDB" id="A0A9P1G8W5"/>
<dbReference type="OrthoDB" id="429375at2759"/>
<evidence type="ECO:0000313" key="2">
    <source>
        <dbReference type="EMBL" id="CAL4792617.1"/>
    </source>
</evidence>
<comment type="caution">
    <text evidence="1">The sequence shown here is derived from an EMBL/GenBank/DDBJ whole genome shotgun (WGS) entry which is preliminary data.</text>
</comment>
<evidence type="ECO:0008006" key="4">
    <source>
        <dbReference type="Google" id="ProtNLM"/>
    </source>
</evidence>